<evidence type="ECO:0000313" key="2">
    <source>
        <dbReference type="EMBL" id="KIM24766.1"/>
    </source>
</evidence>
<accession>A0A0C3AZS7</accession>
<evidence type="ECO:0000259" key="1">
    <source>
        <dbReference type="Pfam" id="PF14244"/>
    </source>
</evidence>
<name>A0A0C3AZS7_SERVB</name>
<dbReference type="EMBL" id="KN824320">
    <property type="protein sequence ID" value="KIM24766.1"/>
    <property type="molecule type" value="Genomic_DNA"/>
</dbReference>
<sequence length="168" mass="19143">MAAEADTYQFEPLKAHNWVLWKARISALFSAKELTGYIDGSITKPEETETDALKKWIKEDGEARLLLLTCGTKKLHRTFAKEGDDLAEHIIEVTSARKELHAMGVQIQDRDFIEILMASLPESWDVFTTTYVDAHDSSMKKLTPEDFISAIYKENSRRSTHSRPAMSH</sequence>
<dbReference type="Pfam" id="PF14244">
    <property type="entry name" value="Retrotran_gag_3"/>
    <property type="match status" value="1"/>
</dbReference>
<reference evidence="3" key="2">
    <citation type="submission" date="2015-01" db="EMBL/GenBank/DDBJ databases">
        <title>Evolutionary Origins and Diversification of the Mycorrhizal Mutualists.</title>
        <authorList>
            <consortium name="DOE Joint Genome Institute"/>
            <consortium name="Mycorrhizal Genomics Consortium"/>
            <person name="Kohler A."/>
            <person name="Kuo A."/>
            <person name="Nagy L.G."/>
            <person name="Floudas D."/>
            <person name="Copeland A."/>
            <person name="Barry K.W."/>
            <person name="Cichocki N."/>
            <person name="Veneault-Fourrey C."/>
            <person name="LaButti K."/>
            <person name="Lindquist E.A."/>
            <person name="Lipzen A."/>
            <person name="Lundell T."/>
            <person name="Morin E."/>
            <person name="Murat C."/>
            <person name="Riley R."/>
            <person name="Ohm R."/>
            <person name="Sun H."/>
            <person name="Tunlid A."/>
            <person name="Henrissat B."/>
            <person name="Grigoriev I.V."/>
            <person name="Hibbett D.S."/>
            <person name="Martin F."/>
        </authorList>
    </citation>
    <scope>NUCLEOTIDE SEQUENCE [LARGE SCALE GENOMIC DNA]</scope>
    <source>
        <strain evidence="3">MAFF 305830</strain>
    </source>
</reference>
<organism evidence="2 3">
    <name type="scientific">Serendipita vermifera MAFF 305830</name>
    <dbReference type="NCBI Taxonomy" id="933852"/>
    <lineage>
        <taxon>Eukaryota</taxon>
        <taxon>Fungi</taxon>
        <taxon>Dikarya</taxon>
        <taxon>Basidiomycota</taxon>
        <taxon>Agaricomycotina</taxon>
        <taxon>Agaricomycetes</taxon>
        <taxon>Sebacinales</taxon>
        <taxon>Serendipitaceae</taxon>
        <taxon>Serendipita</taxon>
    </lineage>
</organism>
<dbReference type="OrthoDB" id="2847449at2759"/>
<feature type="domain" description="Retrotransposon Copia-like N-terminal" evidence="1">
    <location>
        <begin position="13"/>
        <end position="46"/>
    </location>
</feature>
<dbReference type="HOGENOM" id="CLU_1587503_0_0_1"/>
<evidence type="ECO:0000313" key="3">
    <source>
        <dbReference type="Proteomes" id="UP000054097"/>
    </source>
</evidence>
<reference evidence="2 3" key="1">
    <citation type="submission" date="2014-04" db="EMBL/GenBank/DDBJ databases">
        <authorList>
            <consortium name="DOE Joint Genome Institute"/>
            <person name="Kuo A."/>
            <person name="Zuccaro A."/>
            <person name="Kohler A."/>
            <person name="Nagy L.G."/>
            <person name="Floudas D."/>
            <person name="Copeland A."/>
            <person name="Barry K.W."/>
            <person name="Cichocki N."/>
            <person name="Veneault-Fourrey C."/>
            <person name="LaButti K."/>
            <person name="Lindquist E.A."/>
            <person name="Lipzen A."/>
            <person name="Lundell T."/>
            <person name="Morin E."/>
            <person name="Murat C."/>
            <person name="Sun H."/>
            <person name="Tunlid A."/>
            <person name="Henrissat B."/>
            <person name="Grigoriev I.V."/>
            <person name="Hibbett D.S."/>
            <person name="Martin F."/>
            <person name="Nordberg H.P."/>
            <person name="Cantor M.N."/>
            <person name="Hua S.X."/>
        </authorList>
    </citation>
    <scope>NUCLEOTIDE SEQUENCE [LARGE SCALE GENOMIC DNA]</scope>
    <source>
        <strain evidence="2 3">MAFF 305830</strain>
    </source>
</reference>
<proteinExistence type="predicted"/>
<dbReference type="Proteomes" id="UP000054097">
    <property type="component" value="Unassembled WGS sequence"/>
</dbReference>
<keyword evidence="3" id="KW-1185">Reference proteome</keyword>
<protein>
    <recommendedName>
        <fullName evidence="1">Retrotransposon Copia-like N-terminal domain-containing protein</fullName>
    </recommendedName>
</protein>
<dbReference type="AlphaFoldDB" id="A0A0C3AZS7"/>
<gene>
    <name evidence="2" type="ORF">M408DRAFT_331598</name>
</gene>
<dbReference type="Pfam" id="PF14223">
    <property type="entry name" value="Retrotran_gag_2"/>
    <property type="match status" value="1"/>
</dbReference>
<dbReference type="InterPro" id="IPR029472">
    <property type="entry name" value="Copia-like_N"/>
</dbReference>